<comment type="caution">
    <text evidence="1">The sequence shown here is derived from an EMBL/GenBank/DDBJ whole genome shotgun (WGS) entry which is preliminary data.</text>
</comment>
<accession>A0A2V1K2I8</accession>
<dbReference type="RefSeq" id="WP_109094542.1">
    <property type="nucleotide sequence ID" value="NZ_QETB01000007.1"/>
</dbReference>
<proteinExistence type="predicted"/>
<evidence type="ECO:0000313" key="2">
    <source>
        <dbReference type="Proteomes" id="UP000245283"/>
    </source>
</evidence>
<protein>
    <recommendedName>
        <fullName evidence="3">GIY-YIG domain-containing protein</fullName>
    </recommendedName>
</protein>
<name>A0A2V1K2I8_9ACTO</name>
<dbReference type="OrthoDB" id="4037078at2"/>
<organism evidence="1 2">
    <name type="scientific">Ancrocorticia populi</name>
    <dbReference type="NCBI Taxonomy" id="2175228"/>
    <lineage>
        <taxon>Bacteria</taxon>
        <taxon>Bacillati</taxon>
        <taxon>Actinomycetota</taxon>
        <taxon>Actinomycetes</taxon>
        <taxon>Actinomycetales</taxon>
        <taxon>Actinomycetaceae</taxon>
        <taxon>Ancrocorticia</taxon>
    </lineage>
</organism>
<gene>
    <name evidence="1" type="ORF">DD236_11500</name>
</gene>
<evidence type="ECO:0000313" key="1">
    <source>
        <dbReference type="EMBL" id="PWF24433.1"/>
    </source>
</evidence>
<keyword evidence="2" id="KW-1185">Reference proteome</keyword>
<dbReference type="EMBL" id="QETB01000007">
    <property type="protein sequence ID" value="PWF24433.1"/>
    <property type="molecule type" value="Genomic_DNA"/>
</dbReference>
<dbReference type="AlphaFoldDB" id="A0A2V1K2I8"/>
<dbReference type="Proteomes" id="UP000245283">
    <property type="component" value="Unassembled WGS sequence"/>
</dbReference>
<reference evidence="2" key="1">
    <citation type="submission" date="2018-05" db="EMBL/GenBank/DDBJ databases">
        <authorList>
            <person name="Li Y."/>
        </authorList>
    </citation>
    <scope>NUCLEOTIDE SEQUENCE [LARGE SCALE GENOMIC DNA]</scope>
    <source>
        <strain evidence="2">sk1b4</strain>
    </source>
</reference>
<sequence length="301" mass="34189">MKPLDEAVQRQVADELGLYVYMLVDPQTGIPFYVGKGRGTRFASHGWEAMLGEDETAEFEETDVKAKIAQIRAIRSTGFEPEIWIIRYGMKSGPEYTSVEAACIDLLHSMPIQTRVDRKVRVPEGCTSQLANARREASRGHGIMLLQDLYDEMAAPPLQTDIPLLLVTLGPWTENKNERMPGGYLRHGYGYKSEWLTQTGRIKNYQSIGESAAGWFNYAPWEVKRRGIEYAAAVHRGVTRALLRIDHDSWESSGSGHDRRSAFAFDLLDSGEVFDQVIGPYGHRLPRKKKGAQKQYYWPYR</sequence>
<dbReference type="CDD" id="cd10440">
    <property type="entry name" value="GIY-YIG_COG3680"/>
    <property type="match status" value="1"/>
</dbReference>
<evidence type="ECO:0008006" key="3">
    <source>
        <dbReference type="Google" id="ProtNLM"/>
    </source>
</evidence>